<evidence type="ECO:0000259" key="2">
    <source>
        <dbReference type="SMART" id="SM00922"/>
    </source>
</evidence>
<dbReference type="SFLD" id="SFLDS00001">
    <property type="entry name" value="Enolase"/>
    <property type="match status" value="1"/>
</dbReference>
<dbReference type="PANTHER" id="PTHR48080:SF2">
    <property type="entry name" value="D-GALACTONATE DEHYDRATASE"/>
    <property type="match status" value="1"/>
</dbReference>
<dbReference type="Gene3D" id="3.30.390.10">
    <property type="entry name" value="Enolase-like, N-terminal domain"/>
    <property type="match status" value="1"/>
</dbReference>
<evidence type="ECO:0000256" key="1">
    <source>
        <dbReference type="ARBA" id="ARBA00022723"/>
    </source>
</evidence>
<comment type="caution">
    <text evidence="3">The sequence shown here is derived from an EMBL/GenBank/DDBJ whole genome shotgun (WGS) entry which is preliminary data.</text>
</comment>
<feature type="domain" description="Mandelate racemase/muconate lactonizing enzyme C-terminal" evidence="2">
    <location>
        <begin position="145"/>
        <end position="246"/>
    </location>
</feature>
<dbReference type="InterPro" id="IPR029065">
    <property type="entry name" value="Enolase_C-like"/>
</dbReference>
<proteinExistence type="predicted"/>
<gene>
    <name evidence="3" type="ORF">ACFSB2_07185</name>
</gene>
<dbReference type="SMART" id="SM00922">
    <property type="entry name" value="MR_MLE"/>
    <property type="match status" value="1"/>
</dbReference>
<accession>A0ABW4JDM4</accession>
<dbReference type="InterPro" id="IPR034593">
    <property type="entry name" value="DgoD-like"/>
</dbReference>
<dbReference type="Proteomes" id="UP001597079">
    <property type="component" value="Unassembled WGS sequence"/>
</dbReference>
<evidence type="ECO:0000313" key="4">
    <source>
        <dbReference type="Proteomes" id="UP001597079"/>
    </source>
</evidence>
<dbReference type="InterPro" id="IPR029017">
    <property type="entry name" value="Enolase-like_N"/>
</dbReference>
<dbReference type="RefSeq" id="WP_377942356.1">
    <property type="nucleotide sequence ID" value="NZ_JBHUCX010000020.1"/>
</dbReference>
<dbReference type="InterPro" id="IPR036849">
    <property type="entry name" value="Enolase-like_C_sf"/>
</dbReference>
<evidence type="ECO:0000313" key="3">
    <source>
        <dbReference type="EMBL" id="MFD1674489.1"/>
    </source>
</evidence>
<dbReference type="Pfam" id="PF13378">
    <property type="entry name" value="MR_MLE_C"/>
    <property type="match status" value="1"/>
</dbReference>
<dbReference type="InterPro" id="IPR013342">
    <property type="entry name" value="Mandelate_racemase_C"/>
</dbReference>
<keyword evidence="1" id="KW-0479">Metal-binding</keyword>
<dbReference type="SUPFAM" id="SSF51604">
    <property type="entry name" value="Enolase C-terminal domain-like"/>
    <property type="match status" value="1"/>
</dbReference>
<dbReference type="EMBL" id="JBHUCX010000020">
    <property type="protein sequence ID" value="MFD1674489.1"/>
    <property type="molecule type" value="Genomic_DNA"/>
</dbReference>
<keyword evidence="4" id="KW-1185">Reference proteome</keyword>
<dbReference type="Gene3D" id="3.20.20.120">
    <property type="entry name" value="Enolase-like C-terminal domain"/>
    <property type="match status" value="1"/>
</dbReference>
<sequence length="383" mass="42846">MDLSVIGQYRIEYIEWAVLPGERARSAGCNARLGVHGRNVPQPFARIAVADQIGFGWSRVTREQADRIVGKSISSLFLDSGLIKPEYRCIEFPLLDCVGRLLNKPVYSLVQNPNRKSENKQLRVPCYDTSLYFDELNIPDSTKAIELMKTEVLEGLHNGHLNFKVKVGRGAKHMGLLEGLKRDIEVIMAVREVAGPPGKLMIDANNGYNLNLTKEVLSATKAAEIFWIEEPFHEDPVLLGDLKEWMAAENLKCLIGDGEGLAAPHLMDWAKKGLVDVLQYDLRDYGFCSWLELGQLLDRHNVKSAPHNYGGPYGNYAMAHLLTAIEGFLFVEWDDVKVAGLECDGYRIQQGALVVPETPGFGLQLEEGYYKSHVMENGWSVKV</sequence>
<name>A0ABW4JDM4_9BACL</name>
<reference evidence="4" key="1">
    <citation type="journal article" date="2019" name="Int. J. Syst. Evol. Microbiol.">
        <title>The Global Catalogue of Microorganisms (GCM) 10K type strain sequencing project: providing services to taxonomists for standard genome sequencing and annotation.</title>
        <authorList>
            <consortium name="The Broad Institute Genomics Platform"/>
            <consortium name="The Broad Institute Genome Sequencing Center for Infectious Disease"/>
            <person name="Wu L."/>
            <person name="Ma J."/>
        </authorList>
    </citation>
    <scope>NUCLEOTIDE SEQUENCE [LARGE SCALE GENOMIC DNA]</scope>
    <source>
        <strain evidence="4">CGMCC 1.12286</strain>
    </source>
</reference>
<dbReference type="PANTHER" id="PTHR48080">
    <property type="entry name" value="D-GALACTONATE DEHYDRATASE-RELATED"/>
    <property type="match status" value="1"/>
</dbReference>
<organism evidence="3 4">
    <name type="scientific">Alicyclobacillus fodiniaquatilis</name>
    <dbReference type="NCBI Taxonomy" id="1661150"/>
    <lineage>
        <taxon>Bacteria</taxon>
        <taxon>Bacillati</taxon>
        <taxon>Bacillota</taxon>
        <taxon>Bacilli</taxon>
        <taxon>Bacillales</taxon>
        <taxon>Alicyclobacillaceae</taxon>
        <taxon>Alicyclobacillus</taxon>
    </lineage>
</organism>
<protein>
    <submittedName>
        <fullName evidence="3">Enolase C-terminal domain-like protein</fullName>
    </submittedName>
</protein>